<dbReference type="SUPFAM" id="SSF103025">
    <property type="entry name" value="Folate-binding domain"/>
    <property type="match status" value="1"/>
</dbReference>
<dbReference type="AlphaFoldDB" id="A0A6L8LFV1"/>
<dbReference type="EMBL" id="WWEN01000002">
    <property type="protein sequence ID" value="MYM54947.1"/>
    <property type="molecule type" value="Genomic_DNA"/>
</dbReference>
<gene>
    <name evidence="1" type="ORF">GR167_06505</name>
</gene>
<accession>A0A6L8LFV1</accession>
<evidence type="ECO:0000313" key="1">
    <source>
        <dbReference type="EMBL" id="MYM54947.1"/>
    </source>
</evidence>
<dbReference type="Proteomes" id="UP000479043">
    <property type="component" value="Unassembled WGS sequence"/>
</dbReference>
<sequence length="168" mass="18536">MRDDRHRWTPYDGAWSPYEVGGIAITPVTPERQILISAPAVLSRHPGAIGWPDIATGDSYAISLRRDRVLLVNGPDMAEGWDDEIGQAVSDVTDAYSVFDLTGPKALELLKHGTEIGLQQPSRSAARMLFGLGVFLYRHGAEDRFRLHVLRAQGQTAWQMLTGQAGRL</sequence>
<dbReference type="RefSeq" id="WP_160972604.1">
    <property type="nucleotide sequence ID" value="NZ_WWEN01000002.1"/>
</dbReference>
<dbReference type="InterPro" id="IPR027266">
    <property type="entry name" value="TrmE/GcvT-like"/>
</dbReference>
<proteinExistence type="predicted"/>
<evidence type="ECO:0000313" key="2">
    <source>
        <dbReference type="Proteomes" id="UP000479043"/>
    </source>
</evidence>
<protein>
    <submittedName>
        <fullName evidence="1">Uncharacterized protein</fullName>
    </submittedName>
</protein>
<reference evidence="1 2" key="1">
    <citation type="submission" date="2020-01" db="EMBL/GenBank/DDBJ databases">
        <authorList>
            <person name="Chen S."/>
        </authorList>
    </citation>
    <scope>NUCLEOTIDE SEQUENCE [LARGE SCALE GENOMIC DNA]</scope>
    <source>
        <strain evidence="1 2">GS-10</strain>
    </source>
</reference>
<comment type="caution">
    <text evidence="1">The sequence shown here is derived from an EMBL/GenBank/DDBJ whole genome shotgun (WGS) entry which is preliminary data.</text>
</comment>
<name>A0A6L8LFV1_9RHOB</name>
<organism evidence="1 2">
    <name type="scientific">Thalassovita mangrovi</name>
    <dbReference type="NCBI Taxonomy" id="2692236"/>
    <lineage>
        <taxon>Bacteria</taxon>
        <taxon>Pseudomonadati</taxon>
        <taxon>Pseudomonadota</taxon>
        <taxon>Alphaproteobacteria</taxon>
        <taxon>Rhodobacterales</taxon>
        <taxon>Roseobacteraceae</taxon>
        <taxon>Thalassovita</taxon>
    </lineage>
</organism>
<keyword evidence="2" id="KW-1185">Reference proteome</keyword>
<dbReference type="Gene3D" id="3.30.1360.120">
    <property type="entry name" value="Probable tRNA modification gtpase trme, domain 1"/>
    <property type="match status" value="1"/>
</dbReference>